<accession>A0A1E5T137</accession>
<comment type="caution">
    <text evidence="2">The sequence shown here is derived from an EMBL/GenBank/DDBJ whole genome shotgun (WGS) entry which is preliminary data.</text>
</comment>
<keyword evidence="1" id="KW-1133">Transmembrane helix</keyword>
<sequence length="243" mass="27732">MDQQQILFTSFVVIFLINAAVAILGITNVINIKEGYLKPLFTALILEVIGGVVFLFKVQNFDEFKFPDELYNEAQVARSESQQTDIINFLDVIKEGNSCADNLEAQEFQVDSLLNLTTEQAKKIDDLAQNNENFYRIIVDLESLRSRRGGSINLNSKKLSQDFWNKFERVLVAIGYLNNEDHTRKEIRTAYSTFKKDNGRSNSVDRIYLQDIPLMVKDYLVENYELPFSVANPNIPASLLTGD</sequence>
<reference evidence="2 3" key="1">
    <citation type="submission" date="2016-08" db="EMBL/GenBank/DDBJ databases">
        <title>Draft genome of Fabibacter sp. strain SK-8.</title>
        <authorList>
            <person name="Wong S.-K."/>
            <person name="Hamasaki K."/>
            <person name="Yoshizawa S."/>
        </authorList>
    </citation>
    <scope>NUCLEOTIDE SEQUENCE [LARGE SCALE GENOMIC DNA]</scope>
    <source>
        <strain evidence="2 3">SK-8</strain>
    </source>
</reference>
<proteinExistence type="predicted"/>
<feature type="transmembrane region" description="Helical" evidence="1">
    <location>
        <begin position="36"/>
        <end position="56"/>
    </location>
</feature>
<keyword evidence="1" id="KW-0472">Membrane</keyword>
<keyword evidence="3" id="KW-1185">Reference proteome</keyword>
<name>A0A1E5T137_9BACT</name>
<dbReference type="Proteomes" id="UP000095552">
    <property type="component" value="Unassembled WGS sequence"/>
</dbReference>
<feature type="transmembrane region" description="Helical" evidence="1">
    <location>
        <begin position="7"/>
        <end position="30"/>
    </location>
</feature>
<dbReference type="OrthoDB" id="978251at2"/>
<evidence type="ECO:0000313" key="2">
    <source>
        <dbReference type="EMBL" id="OEK05076.1"/>
    </source>
</evidence>
<dbReference type="AlphaFoldDB" id="A0A1E5T137"/>
<dbReference type="RefSeq" id="WP_069836580.1">
    <property type="nucleotide sequence ID" value="NZ_MDGQ01000005.1"/>
</dbReference>
<dbReference type="STRING" id="1563681.BFP71_16795"/>
<gene>
    <name evidence="2" type="ORF">BFP71_16795</name>
</gene>
<evidence type="ECO:0000313" key="3">
    <source>
        <dbReference type="Proteomes" id="UP000095552"/>
    </source>
</evidence>
<organism evidence="2 3">
    <name type="scientific">Roseivirga misakiensis</name>
    <dbReference type="NCBI Taxonomy" id="1563681"/>
    <lineage>
        <taxon>Bacteria</taxon>
        <taxon>Pseudomonadati</taxon>
        <taxon>Bacteroidota</taxon>
        <taxon>Cytophagia</taxon>
        <taxon>Cytophagales</taxon>
        <taxon>Roseivirgaceae</taxon>
        <taxon>Roseivirga</taxon>
    </lineage>
</organism>
<keyword evidence="1" id="KW-0812">Transmembrane</keyword>
<protein>
    <submittedName>
        <fullName evidence="2">Uncharacterized protein</fullName>
    </submittedName>
</protein>
<evidence type="ECO:0000256" key="1">
    <source>
        <dbReference type="SAM" id="Phobius"/>
    </source>
</evidence>
<dbReference type="EMBL" id="MDGQ01000005">
    <property type="protein sequence ID" value="OEK05076.1"/>
    <property type="molecule type" value="Genomic_DNA"/>
</dbReference>